<evidence type="ECO:0000259" key="9">
    <source>
        <dbReference type="SMART" id="SM00900"/>
    </source>
</evidence>
<keyword evidence="6 8" id="KW-0812">Transmembrane</keyword>
<dbReference type="PANTHER" id="PTHR36118">
    <property type="entry name" value="ION-TRANSLOCATING OXIDOREDUCTASE COMPLEX SUBUNIT G"/>
    <property type="match status" value="1"/>
</dbReference>
<keyword evidence="4 6" id="KW-0288">FMN</keyword>
<proteinExistence type="inferred from homology"/>
<protein>
    <recommendedName>
        <fullName evidence="6">Ion-translocating oxidoreductase complex subunit G</fullName>
        <ecNumber evidence="6">7.-.-.-</ecNumber>
    </recommendedName>
    <alternativeName>
        <fullName evidence="6">Rnf electron transport complex subunit G</fullName>
    </alternativeName>
</protein>
<keyword evidence="1 6" id="KW-0813">Transport</keyword>
<keyword evidence="6 8" id="KW-1133">Transmembrane helix</keyword>
<accession>A0ABT1MHW4</accession>
<reference evidence="10 11" key="1">
    <citation type="submission" date="2022-07" db="EMBL/GenBank/DDBJ databases">
        <title>Fecal culturing of patients with breast cancer.</title>
        <authorList>
            <person name="Teng N.M.Y."/>
            <person name="Kiu R."/>
            <person name="Evans R."/>
            <person name="Baker D.J."/>
            <person name="Zenner C."/>
            <person name="Robinson S.D."/>
            <person name="Hall L.J."/>
        </authorList>
    </citation>
    <scope>NUCLEOTIDE SEQUENCE [LARGE SCALE GENOMIC DNA]</scope>
    <source>
        <strain evidence="10 11">LH1063</strain>
    </source>
</reference>
<keyword evidence="2 6" id="KW-0597">Phosphoprotein</keyword>
<comment type="cofactor">
    <cofactor evidence="6">
        <name>FMN</name>
        <dbReference type="ChEBI" id="CHEBI:58210"/>
    </cofactor>
</comment>
<comment type="similarity">
    <text evidence="6">Belongs to the RnfG family.</text>
</comment>
<feature type="transmembrane region" description="Helical" evidence="8">
    <location>
        <begin position="7"/>
        <end position="29"/>
    </location>
</feature>
<dbReference type="EC" id="7.-.-.-" evidence="6"/>
<comment type="subunit">
    <text evidence="6">The complex is composed of six subunits: RnfA, RnfB, RnfC, RnfD, RnfE and RnfG.</text>
</comment>
<evidence type="ECO:0000256" key="2">
    <source>
        <dbReference type="ARBA" id="ARBA00022553"/>
    </source>
</evidence>
<feature type="compositionally biased region" description="Basic and acidic residues" evidence="7">
    <location>
        <begin position="206"/>
        <end position="215"/>
    </location>
</feature>
<evidence type="ECO:0000256" key="1">
    <source>
        <dbReference type="ARBA" id="ARBA00022448"/>
    </source>
</evidence>
<organism evidence="10 11">
    <name type="scientific">Coprobacter tertius</name>
    <dbReference type="NCBI Taxonomy" id="2944915"/>
    <lineage>
        <taxon>Bacteria</taxon>
        <taxon>Pseudomonadati</taxon>
        <taxon>Bacteroidota</taxon>
        <taxon>Bacteroidia</taxon>
        <taxon>Bacteroidales</taxon>
        <taxon>Barnesiellaceae</taxon>
        <taxon>Coprobacter</taxon>
    </lineage>
</organism>
<dbReference type="InterPro" id="IPR010209">
    <property type="entry name" value="Ion_transpt_RnfG/RsxG"/>
</dbReference>
<keyword evidence="11" id="KW-1185">Reference proteome</keyword>
<evidence type="ECO:0000256" key="4">
    <source>
        <dbReference type="ARBA" id="ARBA00022643"/>
    </source>
</evidence>
<dbReference type="Pfam" id="PF04205">
    <property type="entry name" value="FMN_bind"/>
    <property type="match status" value="1"/>
</dbReference>
<evidence type="ECO:0000313" key="10">
    <source>
        <dbReference type="EMBL" id="MCP9611969.1"/>
    </source>
</evidence>
<gene>
    <name evidence="6" type="primary">rnfG</name>
    <name evidence="10" type="ORF">NMU02_07695</name>
</gene>
<evidence type="ECO:0000256" key="8">
    <source>
        <dbReference type="SAM" id="Phobius"/>
    </source>
</evidence>
<dbReference type="PIRSF" id="PIRSF006091">
    <property type="entry name" value="E_trnsport_RnfG"/>
    <property type="match status" value="1"/>
</dbReference>
<dbReference type="EMBL" id="JANDHW010000006">
    <property type="protein sequence ID" value="MCP9611969.1"/>
    <property type="molecule type" value="Genomic_DNA"/>
</dbReference>
<evidence type="ECO:0000256" key="5">
    <source>
        <dbReference type="ARBA" id="ARBA00022982"/>
    </source>
</evidence>
<dbReference type="InterPro" id="IPR007329">
    <property type="entry name" value="FMN-bd"/>
</dbReference>
<keyword evidence="5 6" id="KW-0249">Electron transport</keyword>
<dbReference type="Proteomes" id="UP001205603">
    <property type="component" value="Unassembled WGS sequence"/>
</dbReference>
<dbReference type="PANTHER" id="PTHR36118:SF1">
    <property type="entry name" value="ION-TRANSLOCATING OXIDOREDUCTASE COMPLEX SUBUNIT G"/>
    <property type="match status" value="1"/>
</dbReference>
<dbReference type="NCBIfam" id="TIGR01947">
    <property type="entry name" value="rnfG"/>
    <property type="match status" value="1"/>
</dbReference>
<feature type="domain" description="FMN-binding" evidence="9">
    <location>
        <begin position="102"/>
        <end position="191"/>
    </location>
</feature>
<evidence type="ECO:0000256" key="3">
    <source>
        <dbReference type="ARBA" id="ARBA00022630"/>
    </source>
</evidence>
<comment type="function">
    <text evidence="6">Part of a membrane-bound complex that couples electron transfer with translocation of ions across the membrane.</text>
</comment>
<dbReference type="RefSeq" id="WP_255027153.1">
    <property type="nucleotide sequence ID" value="NZ_JANDHW010000006.1"/>
</dbReference>
<evidence type="ECO:0000256" key="6">
    <source>
        <dbReference type="HAMAP-Rule" id="MF_00479"/>
    </source>
</evidence>
<sequence>MAKTESSFLNMLIVLTSITVIIGALLGYVNQITEGPIKLAEKAKQEKAIKKVAPHYNNDPIAEKYERVLNAGTKDSLTITIFPAKENGKPIGAAVETQTNNGFSGNIKVMVGFDNDGKIINYMVLNHSETPGLGSKMEKWFKDENGNRSIIGKNAKGLKVKKDGGNIDAITAATISSRAFLDAIENGYNAFMNKTDAQSGASPKWNENKEGGKNE</sequence>
<keyword evidence="6" id="KW-1003">Cell membrane</keyword>
<keyword evidence="6" id="KW-1278">Translocase</keyword>
<feature type="modified residue" description="FMN phosphoryl threonine" evidence="6">
    <location>
        <position position="174"/>
    </location>
</feature>
<keyword evidence="6 8" id="KW-0472">Membrane</keyword>
<keyword evidence="3 6" id="KW-0285">Flavoprotein</keyword>
<comment type="subcellular location">
    <subcellularLocation>
        <location evidence="6">Cell membrane</location>
        <topology evidence="6">Single-pass membrane protein</topology>
    </subcellularLocation>
</comment>
<dbReference type="SMART" id="SM00900">
    <property type="entry name" value="FMN_bind"/>
    <property type="match status" value="1"/>
</dbReference>
<feature type="region of interest" description="Disordered" evidence="7">
    <location>
        <begin position="195"/>
        <end position="215"/>
    </location>
</feature>
<evidence type="ECO:0000256" key="7">
    <source>
        <dbReference type="SAM" id="MobiDB-lite"/>
    </source>
</evidence>
<dbReference type="HAMAP" id="MF_00479">
    <property type="entry name" value="RsxG_RnfG"/>
    <property type="match status" value="1"/>
</dbReference>
<dbReference type="Gene3D" id="3.90.1010.20">
    <property type="match status" value="1"/>
</dbReference>
<evidence type="ECO:0000313" key="11">
    <source>
        <dbReference type="Proteomes" id="UP001205603"/>
    </source>
</evidence>
<comment type="caution">
    <text evidence="10">The sequence shown here is derived from an EMBL/GenBank/DDBJ whole genome shotgun (WGS) entry which is preliminary data.</text>
</comment>
<name>A0ABT1MHW4_9BACT</name>